<dbReference type="Pfam" id="PF23247">
    <property type="entry name" value="LRR_RPS2"/>
    <property type="match status" value="1"/>
</dbReference>
<feature type="domain" description="Disease resistance protein At4g27190-like leucine-rich repeats" evidence="2">
    <location>
        <begin position="957"/>
        <end position="1061"/>
    </location>
</feature>
<dbReference type="SUPFAM" id="SSF52047">
    <property type="entry name" value="RNI-like"/>
    <property type="match status" value="1"/>
</dbReference>
<evidence type="ECO:0000313" key="4">
    <source>
        <dbReference type="Proteomes" id="UP000604825"/>
    </source>
</evidence>
<evidence type="ECO:0000313" key="3">
    <source>
        <dbReference type="EMBL" id="CAD6256690.1"/>
    </source>
</evidence>
<keyword evidence="4" id="KW-1185">Reference proteome</keyword>
<sequence>MARWLDEAPSAPAVTPFQFRLQHVQAPAVEVRDSIAEGRSNICKESTTGLFVFLPKRIVAKNVDAAATQILRQVENNRNSNVFYFVGWQGWGASATLKAAVLRLKSPGSKFDKVIHLDCSVWKSRRALQKAIAEELELPQSVMSILSRHDKEDDFNGVEESNRKEVREIYRHIYRRLADINRLAVVFHNGSGSYIDLNEFGIPLNPNFEGNMLLWTVQGRFRPSVTPDIHSINDLNPGGVHLYGRLAYTYPPYGYDKDYIDDGLDIDRNGSLLWGFVHEEAKEVAQYTGAIDHMVVEACILYMWKLQGMGGLDWATHASNYWVCDGIIQGGSTEASAWKIGDALQRNIHLNWNWRYMRQAVSSSTALQHHHLARPPVICCPSSSSKITSVPAEETSFFLSNYENEESPSRGVATADTAIPLPASVFEHSASSMHVLHLSQCTFRFASPPFLCCSNLRFLLLHRCEDDGTSITPEDKELDQSGAWRACFWKLRVLDLSYTDWCWLLSERMMNIMANLRELNVRGIKNWSTSDLPGGGSLVKLRVTDDNVADLPRSVGASCADTQRLIYENSATLEQAVLVNNATYDVESEGATVNRLCNISFRGCAQLRSIMLRGLLGCLHELDLSCTALETLDLREVEARGLKQLILLGCQKLRAILWPQGSSSITATLDVFRMSTTTQFAALDQQSPHLCRWEENSKEANSASIIGSSSISASFDSDWYISVRDARLLRSLRDFHTSQYNSYPISRPARVEISSPPASGASVAAQGTSILQQPVHDVATAYAGDAITRNQLIQYEAAAAGDDGSDGEGAIRWIWDCPTTGTMHGHGWYIHVQDDEEDDEQEGENESQGSTDGTRTMPPEFICQSANVLHVHDSWSITAGIPLSPDVSWDRLQWCRVEMCPRLRSVFTTFREKEFIRWRTSMTGSKIFPYMTTFWASRLPMAKYVWNWSSEGQPDGYYSSFRSLQFLHLDYCPRVILVLPLYKYMELPRLETLEIVCCGDLREIFPLNTRPEEQEIVKNFPRLRRIHLHNLPMLHSICGRMMSAPMLETLIVTGCPALRRVPAVGGRLAQPPTVVCEKDWWDGLEWVGLEAKHHPSLFHPRHSRYYRKAKLLRGTVLRLGNQSSATIGRRQSHGDGRTPPLPIYVAGCIASASNADDS</sequence>
<evidence type="ECO:0000259" key="2">
    <source>
        <dbReference type="Pfam" id="PF23247"/>
    </source>
</evidence>
<dbReference type="Proteomes" id="UP000604825">
    <property type="component" value="Unassembled WGS sequence"/>
</dbReference>
<dbReference type="Gene3D" id="3.80.10.10">
    <property type="entry name" value="Ribonuclease Inhibitor"/>
    <property type="match status" value="2"/>
</dbReference>
<dbReference type="AlphaFoldDB" id="A0A811QL66"/>
<dbReference type="EMBL" id="CAJGYO010000010">
    <property type="protein sequence ID" value="CAD6256690.1"/>
    <property type="molecule type" value="Genomic_DNA"/>
</dbReference>
<accession>A0A811QL66</accession>
<comment type="caution">
    <text evidence="3">The sequence shown here is derived from an EMBL/GenBank/DDBJ whole genome shotgun (WGS) entry which is preliminary data.</text>
</comment>
<evidence type="ECO:0000256" key="1">
    <source>
        <dbReference type="SAM" id="MobiDB-lite"/>
    </source>
</evidence>
<dbReference type="PANTHER" id="PTHR33463:SF34">
    <property type="entry name" value="DISEASE RESISTANCE PROTEIN RPS2"/>
    <property type="match status" value="1"/>
</dbReference>
<gene>
    <name evidence="3" type="ORF">NCGR_LOCUS40193</name>
</gene>
<proteinExistence type="predicted"/>
<dbReference type="InterPro" id="IPR057135">
    <property type="entry name" value="At4g27190-like_LRR"/>
</dbReference>
<dbReference type="InterPro" id="IPR050905">
    <property type="entry name" value="Plant_NBS-LRR"/>
</dbReference>
<protein>
    <recommendedName>
        <fullName evidence="2">Disease resistance protein At4g27190-like leucine-rich repeats domain-containing protein</fullName>
    </recommendedName>
</protein>
<dbReference type="InterPro" id="IPR032675">
    <property type="entry name" value="LRR_dom_sf"/>
</dbReference>
<feature type="compositionally biased region" description="Acidic residues" evidence="1">
    <location>
        <begin position="835"/>
        <end position="845"/>
    </location>
</feature>
<reference evidence="3" key="1">
    <citation type="submission" date="2020-10" db="EMBL/GenBank/DDBJ databases">
        <authorList>
            <person name="Han B."/>
            <person name="Lu T."/>
            <person name="Zhao Q."/>
            <person name="Huang X."/>
            <person name="Zhao Y."/>
        </authorList>
    </citation>
    <scope>NUCLEOTIDE SEQUENCE</scope>
</reference>
<organism evidence="3 4">
    <name type="scientific">Miscanthus lutarioriparius</name>
    <dbReference type="NCBI Taxonomy" id="422564"/>
    <lineage>
        <taxon>Eukaryota</taxon>
        <taxon>Viridiplantae</taxon>
        <taxon>Streptophyta</taxon>
        <taxon>Embryophyta</taxon>
        <taxon>Tracheophyta</taxon>
        <taxon>Spermatophyta</taxon>
        <taxon>Magnoliopsida</taxon>
        <taxon>Liliopsida</taxon>
        <taxon>Poales</taxon>
        <taxon>Poaceae</taxon>
        <taxon>PACMAD clade</taxon>
        <taxon>Panicoideae</taxon>
        <taxon>Andropogonodae</taxon>
        <taxon>Andropogoneae</taxon>
        <taxon>Saccharinae</taxon>
        <taxon>Miscanthus</taxon>
    </lineage>
</organism>
<feature type="region of interest" description="Disordered" evidence="1">
    <location>
        <begin position="835"/>
        <end position="857"/>
    </location>
</feature>
<dbReference type="PANTHER" id="PTHR33463">
    <property type="entry name" value="NB-ARC DOMAIN-CONTAINING PROTEIN-RELATED"/>
    <property type="match status" value="1"/>
</dbReference>
<name>A0A811QL66_9POAL</name>
<dbReference type="SUPFAM" id="SSF52058">
    <property type="entry name" value="L domain-like"/>
    <property type="match status" value="1"/>
</dbReference>
<dbReference type="OrthoDB" id="695871at2759"/>